<keyword evidence="4" id="KW-1185">Reference proteome</keyword>
<reference evidence="3 4" key="1">
    <citation type="submission" date="2020-08" db="EMBL/GenBank/DDBJ databases">
        <title>Genomic Encyclopedia of Type Strains, Phase IV (KMG-IV): sequencing the most valuable type-strain genomes for metagenomic binning, comparative biology and taxonomic classification.</title>
        <authorList>
            <person name="Goeker M."/>
        </authorList>
    </citation>
    <scope>NUCLEOTIDE SEQUENCE [LARGE SCALE GENOMIC DNA]</scope>
    <source>
        <strain evidence="3 4">DSM 29854</strain>
    </source>
</reference>
<dbReference type="InterPro" id="IPR009739">
    <property type="entry name" value="LprI-like_N"/>
</dbReference>
<name>A0A839GLZ1_9BACT</name>
<comment type="caution">
    <text evidence="3">The sequence shown here is derived from an EMBL/GenBank/DDBJ whole genome shotgun (WGS) entry which is preliminary data.</text>
</comment>
<dbReference type="AlphaFoldDB" id="A0A839GLZ1"/>
<feature type="chain" id="PRO_5032641277" evidence="1">
    <location>
        <begin position="24"/>
        <end position="136"/>
    </location>
</feature>
<dbReference type="Pfam" id="PF07007">
    <property type="entry name" value="LprI"/>
    <property type="match status" value="1"/>
</dbReference>
<evidence type="ECO:0000259" key="2">
    <source>
        <dbReference type="Pfam" id="PF07007"/>
    </source>
</evidence>
<dbReference type="RefSeq" id="WP_246386635.1">
    <property type="nucleotide sequence ID" value="NZ_JACJIQ010000002.1"/>
</dbReference>
<evidence type="ECO:0000256" key="1">
    <source>
        <dbReference type="SAM" id="SignalP"/>
    </source>
</evidence>
<keyword evidence="1" id="KW-0732">Signal</keyword>
<sequence length="136" mass="15847">MTKHSVKNLFLIFFLFLTGYCFGQTQAEMNRQAYADYQKADKELNEVYQKILTDYKSDTAFISNLKASQRIWVSFRDAELKMKYPEREPGHYGSIHAICRAAFLEELTSERIKKLRVWLTGVKETDACTGSVKEKE</sequence>
<dbReference type="EMBL" id="JACJIQ010000002">
    <property type="protein sequence ID" value="MBA9075957.1"/>
    <property type="molecule type" value="Genomic_DNA"/>
</dbReference>
<evidence type="ECO:0000313" key="3">
    <source>
        <dbReference type="EMBL" id="MBA9075957.1"/>
    </source>
</evidence>
<gene>
    <name evidence="3" type="ORF">FHS90_000659</name>
</gene>
<protein>
    <submittedName>
        <fullName evidence="3">Uncharacterized protein YecT (DUF1311 family)</fullName>
    </submittedName>
</protein>
<dbReference type="Gene3D" id="1.20.1270.180">
    <property type="match status" value="1"/>
</dbReference>
<organism evidence="3 4">
    <name type="scientific">Rufibacter quisquiliarum</name>
    <dbReference type="NCBI Taxonomy" id="1549639"/>
    <lineage>
        <taxon>Bacteria</taxon>
        <taxon>Pseudomonadati</taxon>
        <taxon>Bacteroidota</taxon>
        <taxon>Cytophagia</taxon>
        <taxon>Cytophagales</taxon>
        <taxon>Hymenobacteraceae</taxon>
        <taxon>Rufibacter</taxon>
    </lineage>
</organism>
<evidence type="ECO:0000313" key="4">
    <source>
        <dbReference type="Proteomes" id="UP000563094"/>
    </source>
</evidence>
<feature type="domain" description="Lysozyme inhibitor LprI-like N-terminal" evidence="2">
    <location>
        <begin position="24"/>
        <end position="115"/>
    </location>
</feature>
<accession>A0A839GLZ1</accession>
<feature type="signal peptide" evidence="1">
    <location>
        <begin position="1"/>
        <end position="23"/>
    </location>
</feature>
<proteinExistence type="predicted"/>
<dbReference type="Proteomes" id="UP000563094">
    <property type="component" value="Unassembled WGS sequence"/>
</dbReference>